<dbReference type="CDD" id="cd10150">
    <property type="entry name" value="CobN_like"/>
    <property type="match status" value="1"/>
</dbReference>
<organism evidence="6 7">
    <name type="scientific">Streptomyces pratensis (strain ATCC 33331 / IAF-45CD)</name>
    <dbReference type="NCBI Taxonomy" id="591167"/>
    <lineage>
        <taxon>Bacteria</taxon>
        <taxon>Bacillati</taxon>
        <taxon>Actinomycetota</taxon>
        <taxon>Actinomycetes</taxon>
        <taxon>Kitasatosporales</taxon>
        <taxon>Streptomycetaceae</taxon>
        <taxon>Streptomyces</taxon>
    </lineage>
</organism>
<dbReference type="GO" id="GO:0009236">
    <property type="term" value="P:cobalamin biosynthetic process"/>
    <property type="evidence" value="ECO:0007669"/>
    <property type="project" value="InterPro"/>
</dbReference>
<dbReference type="PROSITE" id="PS51077">
    <property type="entry name" value="HTH_ICLR"/>
    <property type="match status" value="1"/>
</dbReference>
<sequence length="1483" mass="160511">MILLLSTSDTDLLSARAAQGPVSYRYANPSRLSLDALPQLLEGTDLVVVRLLGGVRAWQEGLDQVLATGRPVVVLTGEQAPDAQLMAASTVPVGIAAEAHAYLAHGGPANLEQLARFLSDTVLLTGHGFEPPAPAPAWGPLERTARDVTGPTVAVLYYRAHHMSGNTAFVEALCAAVEDAGARPLPLYVASLRSPEPELIDELRAADAIVTTVLAAGGTKPATASAGGDDESWDAGALTGLDVPVLQALCLTSPRAAWEENDEGVSPLDAATQIAVPEFDGRLITVPFSFKEIDEDGLPAYVADAERAARVAGIAVRHARLRHIPAAEKRIALVLSAYPTKHSRIGNAVGLDTPASAVALLRRLREEGYDFGPEEEIPGLVSGDGDELIYALIEAGGHDQEWLTEEQLARNPVRIPAADYRRWYATLPAELREAVEEHWGPAPGEMFVDRSRNPEGDIVLAALRRGNLLILIQPPRGFGENPIAIYHDPDLPPSHHYLAAYRWIAASAEDNGFGADAMIHLGKHGNLEWLPGKNAGLSAACGPDAALGDLPLVYPFLVNDPGEGTQAKRRVHATLVDHLVPPMARADSYGDIARLEQLLDEHAQIAAMDPAKLPAVRAQIWTLIQAAKLDHDLGLEDRPEDEGFDEFIMHLDGWLCEIKDVQIRDGLHVLGGAPAGKDRVNLVLAVLRARQIWGGTASLPGLREALGLDESAATRTAADETEEKARALVQAMDDADWDPAAVAAVAAGHPRAVADILDFAAREVVPRLAATTDELDHAVHALKGGFVPAGPSGSPLRGLVNVLPTGRNFYSVDPKAVPSRLAWETGQALADSLLERYRADNGDWPTSVGLSLWGTSAMRTAGDDIAEAFALLGVRPVWDDASRRVTGLEAIPYEELGRPRIDVTLRISGFFRDAFPHTIGLLDDAVRLAASLDEPAERNFVRAHTQADLAEHGDERRATTRIFGSRPGTYGAGLLQLIDSRDWRTDADLAEVYTVWGGYAYGRELDGRPAREEMETAYKRIAVAAKNTDTREHDIADSDDYFQYHGGMVATVRALKGTAPEAYIGDSTRPETVRTRTLVEETSRVFRARVVNPKWIEAMRRHGYKGAFELAATVDYLFGYDATTGVVADWMYDKLTETYVLDPRTANSSSRPIRGPSTASRNASWRRSPGGCGRSPTRRCSKRSARCSWRPRASWRARTERWRAHRPGSPPAGAPPPCLACLLRRVQACGMGDRAGHAPMNSVQQAFRLLEAVAAHERGVSEERLAREAGLPVEAAVRALRALTKDGYLRRLEDGGFVLGDNPGVDPGGGHSAQALMNRIRPALASLRDDLSAAAYLTFYEEGEIRIAEIVDGPQTPKVDLWVGFKDAGHATALGKCVLRELDDDARAEYLSRHTLADLTPRTITHREELLRQLESSLPAPVVMDREEYDLGTVCIAVPVYNGATLGSLGVSFRADRMYRTSQFRASLLSSADRVTRRLSLGG</sequence>
<dbReference type="EC" id="6.6.1.2" evidence="6"/>
<keyword evidence="1" id="KW-0805">Transcription regulation</keyword>
<feature type="domain" description="HTH iclR-type" evidence="4">
    <location>
        <begin position="1240"/>
        <end position="1301"/>
    </location>
</feature>
<evidence type="ECO:0000256" key="1">
    <source>
        <dbReference type="ARBA" id="ARBA00023015"/>
    </source>
</evidence>
<feature type="region of interest" description="Disordered" evidence="3">
    <location>
        <begin position="1145"/>
        <end position="1179"/>
    </location>
</feature>
<dbReference type="SUPFAM" id="SSF46785">
    <property type="entry name" value="Winged helix' DNA-binding domain"/>
    <property type="match status" value="1"/>
</dbReference>
<dbReference type="PANTHER" id="PTHR44119">
    <property type="entry name" value="MAGNESIUM-CHELATASE SUBUNIT CHLH, CHLOROPLASTIC"/>
    <property type="match status" value="1"/>
</dbReference>
<dbReference type="GO" id="GO:0006355">
    <property type="term" value="P:regulation of DNA-templated transcription"/>
    <property type="evidence" value="ECO:0007669"/>
    <property type="project" value="InterPro"/>
</dbReference>
<keyword evidence="6" id="KW-0436">Ligase</keyword>
<dbReference type="Pfam" id="PF02514">
    <property type="entry name" value="CobN-Mg_chel"/>
    <property type="match status" value="1"/>
</dbReference>
<name>A0A8D3WG49_STRFA</name>
<feature type="compositionally biased region" description="Polar residues" evidence="3">
    <location>
        <begin position="1145"/>
        <end position="1165"/>
    </location>
</feature>
<feature type="domain" description="IclR-ED" evidence="5">
    <location>
        <begin position="1290"/>
        <end position="1483"/>
    </location>
</feature>
<dbReference type="SMART" id="SM00346">
    <property type="entry name" value="HTH_ICLR"/>
    <property type="match status" value="1"/>
</dbReference>
<dbReference type="Gene3D" id="3.30.450.40">
    <property type="match status" value="1"/>
</dbReference>
<dbReference type="NCBIfam" id="TIGR02257">
    <property type="entry name" value="cobalto_cobN"/>
    <property type="match status" value="1"/>
</dbReference>
<accession>A0A8D3WG49</accession>
<dbReference type="Pfam" id="PF01614">
    <property type="entry name" value="IclR_C"/>
    <property type="match status" value="1"/>
</dbReference>
<dbReference type="GO" id="GO:0003677">
    <property type="term" value="F:DNA binding"/>
    <property type="evidence" value="ECO:0007669"/>
    <property type="project" value="InterPro"/>
</dbReference>
<dbReference type="KEGG" id="sfa:Sfla_3028"/>
<evidence type="ECO:0000313" key="6">
    <source>
        <dbReference type="EMBL" id="ADW04453.1"/>
    </source>
</evidence>
<evidence type="ECO:0000259" key="4">
    <source>
        <dbReference type="PROSITE" id="PS51077"/>
    </source>
</evidence>
<dbReference type="InterPro" id="IPR036388">
    <property type="entry name" value="WH-like_DNA-bd_sf"/>
</dbReference>
<dbReference type="InterPro" id="IPR011953">
    <property type="entry name" value="Cobalto_CobN"/>
</dbReference>
<gene>
    <name evidence="6" type="ordered locus">Sfla_3028</name>
</gene>
<evidence type="ECO:0000256" key="2">
    <source>
        <dbReference type="ARBA" id="ARBA00023163"/>
    </source>
</evidence>
<dbReference type="Gene3D" id="1.10.10.10">
    <property type="entry name" value="Winged helix-like DNA-binding domain superfamily/Winged helix DNA-binding domain"/>
    <property type="match status" value="1"/>
</dbReference>
<dbReference type="PANTHER" id="PTHR44119:SF4">
    <property type="entry name" value="AEROBIC COBALTOCHELATASE SUBUNIT COBN"/>
    <property type="match status" value="1"/>
</dbReference>
<dbReference type="InterPro" id="IPR036390">
    <property type="entry name" value="WH_DNA-bd_sf"/>
</dbReference>
<dbReference type="InterPro" id="IPR029016">
    <property type="entry name" value="GAF-like_dom_sf"/>
</dbReference>
<dbReference type="InterPro" id="IPR014757">
    <property type="entry name" value="Tscrpt_reg_IclR_C"/>
</dbReference>
<evidence type="ECO:0000259" key="5">
    <source>
        <dbReference type="PROSITE" id="PS51078"/>
    </source>
</evidence>
<dbReference type="GO" id="GO:0051116">
    <property type="term" value="F:cobaltochelatase activity"/>
    <property type="evidence" value="ECO:0007669"/>
    <property type="project" value="UniProtKB-EC"/>
</dbReference>
<dbReference type="Proteomes" id="UP000002066">
    <property type="component" value="Chromosome"/>
</dbReference>
<reference evidence="6 7" key="1">
    <citation type="submission" date="2011-01" db="EMBL/GenBank/DDBJ databases">
        <title>Complete sequence of chromosome of Streptomyces flavogriseus ATCC 33331.</title>
        <authorList>
            <consortium name="US DOE Joint Genome Institute"/>
            <person name="Lucas S."/>
            <person name="Copeland A."/>
            <person name="Lapidus A."/>
            <person name="Cheng J.-F."/>
            <person name="Goodwin L."/>
            <person name="Pitluck S."/>
            <person name="Davenport K."/>
            <person name="Detter J.C."/>
            <person name="Han C."/>
            <person name="Tapia R."/>
            <person name="Land M."/>
            <person name="Hauser L."/>
            <person name="Kyrpides N."/>
            <person name="Ivanova N."/>
            <person name="Ovchinnikova G."/>
            <person name="Pagani I."/>
            <person name="Brumm P."/>
            <person name="Mead D."/>
            <person name="Woyke T."/>
        </authorList>
    </citation>
    <scope>NUCLEOTIDE SEQUENCE [LARGE SCALE GENOMIC DNA]</scope>
    <source>
        <strain evidence="7">ATCC 33331 / IAF-45CD</strain>
    </source>
</reference>
<dbReference type="PROSITE" id="PS51078">
    <property type="entry name" value="ICLR_ED"/>
    <property type="match status" value="1"/>
</dbReference>
<evidence type="ECO:0000256" key="3">
    <source>
        <dbReference type="SAM" id="MobiDB-lite"/>
    </source>
</evidence>
<evidence type="ECO:0000313" key="7">
    <source>
        <dbReference type="Proteomes" id="UP000002066"/>
    </source>
</evidence>
<dbReference type="EMBL" id="CP002475">
    <property type="protein sequence ID" value="ADW04453.1"/>
    <property type="molecule type" value="Genomic_DNA"/>
</dbReference>
<keyword evidence="2" id="KW-0804">Transcription</keyword>
<dbReference type="SUPFAM" id="SSF55781">
    <property type="entry name" value="GAF domain-like"/>
    <property type="match status" value="1"/>
</dbReference>
<proteinExistence type="predicted"/>
<dbReference type="InterPro" id="IPR005471">
    <property type="entry name" value="Tscrpt_reg_IclR_N"/>
</dbReference>
<dbReference type="Pfam" id="PF09339">
    <property type="entry name" value="HTH_IclR"/>
    <property type="match status" value="1"/>
</dbReference>
<dbReference type="InterPro" id="IPR003672">
    <property type="entry name" value="CobN/Mg_chltase"/>
</dbReference>
<protein>
    <submittedName>
        <fullName evidence="6">Transcriptional regulator, IclR family</fullName>
        <ecNumber evidence="6">6.6.1.2</ecNumber>
    </submittedName>
</protein>